<proteinExistence type="predicted"/>
<reference evidence="2 3" key="1">
    <citation type="journal article" date="2006" name="Int. J. Syst. Evol. Microbiol.">
        <title>Chryseobacterium piscium sp. nov., isolated from fish of the South Atlantic Ocean off South Africa.</title>
        <authorList>
            <person name="de Beer H."/>
            <person name="Hugo C.J."/>
            <person name="Jooste P.J."/>
            <person name="Vancanneyt M."/>
            <person name="Coenye T."/>
            <person name="Vandamme P."/>
        </authorList>
    </citation>
    <scope>NUCLEOTIDE SEQUENCE [LARGE SCALE GENOMIC DNA]</scope>
    <source>
        <strain evidence="2 3">CCUG 51923</strain>
    </source>
</reference>
<dbReference type="InterPro" id="IPR023213">
    <property type="entry name" value="CAT-like_dom_sf"/>
</dbReference>
<dbReference type="Pfam" id="PF00302">
    <property type="entry name" value="CAT"/>
    <property type="match status" value="1"/>
</dbReference>
<dbReference type="SMART" id="SM01059">
    <property type="entry name" value="CAT"/>
    <property type="match status" value="1"/>
</dbReference>
<feature type="active site" description="Proton acceptor" evidence="1">
    <location>
        <position position="186"/>
    </location>
</feature>
<organism evidence="2 3">
    <name type="scientific">Chryseobacterium piscium</name>
    <dbReference type="NCBI Taxonomy" id="333702"/>
    <lineage>
        <taxon>Bacteria</taxon>
        <taxon>Pseudomonadati</taxon>
        <taxon>Bacteroidota</taxon>
        <taxon>Flavobacteriia</taxon>
        <taxon>Flavobacteriales</taxon>
        <taxon>Weeksellaceae</taxon>
        <taxon>Chryseobacterium group</taxon>
        <taxon>Chryseobacterium</taxon>
    </lineage>
</organism>
<dbReference type="GO" id="GO:0008811">
    <property type="term" value="F:chloramphenicol O-acetyltransferase activity"/>
    <property type="evidence" value="ECO:0007669"/>
    <property type="project" value="InterPro"/>
</dbReference>
<keyword evidence="3" id="KW-1185">Reference proteome</keyword>
<dbReference type="PIRSF" id="PIRSF000440">
    <property type="entry name" value="CAT"/>
    <property type="match status" value="1"/>
</dbReference>
<comment type="caution">
    <text evidence="2">The sequence shown here is derived from an EMBL/GenBank/DDBJ whole genome shotgun (WGS) entry which is preliminary data.</text>
</comment>
<accession>A0A3D9BHJ8</accession>
<sequence>MKQLIKLDDWKRKDHFQFFSKFEEPFFGVTINIDCTLAYQQAKEKGNSFFLYYLYRALKAANKIENFRYRIINEEVYLFDQINASATINRPDETFGFSYMDYDKNEEMFYQKAKEEIVRVQQSKGLIPAGSGENVIHFSAVPWLDFTSLSHARSFTFPDSCPKISFGKVTENNGKKLMSVSIHAHHGLMDGFHIGLFTEKFQELMNEN</sequence>
<evidence type="ECO:0000313" key="3">
    <source>
        <dbReference type="Proteomes" id="UP000256512"/>
    </source>
</evidence>
<gene>
    <name evidence="2" type="ORF">DRF62_14740</name>
</gene>
<dbReference type="InterPro" id="IPR001707">
    <property type="entry name" value="Cmp_AcTrfase"/>
</dbReference>
<dbReference type="PANTHER" id="PTHR38474:SF1">
    <property type="entry name" value="SLR0299 PROTEIN"/>
    <property type="match status" value="1"/>
</dbReference>
<dbReference type="Proteomes" id="UP000256512">
    <property type="component" value="Unassembled WGS sequence"/>
</dbReference>
<dbReference type="SUPFAM" id="SSF52777">
    <property type="entry name" value="CoA-dependent acyltransferases"/>
    <property type="match status" value="1"/>
</dbReference>
<keyword evidence="2" id="KW-0808">Transferase</keyword>
<dbReference type="RefSeq" id="WP_115950993.1">
    <property type="nucleotide sequence ID" value="NZ_QNVS01000052.1"/>
</dbReference>
<dbReference type="AlphaFoldDB" id="A0A3D9BHJ8"/>
<dbReference type="EMBL" id="QNVS01000052">
    <property type="protein sequence ID" value="REC52995.1"/>
    <property type="molecule type" value="Genomic_DNA"/>
</dbReference>
<protein>
    <submittedName>
        <fullName evidence="2">Chloramphenicol acetyltransferase</fullName>
    </submittedName>
</protein>
<dbReference type="PANTHER" id="PTHR38474">
    <property type="entry name" value="SLR0299 PROTEIN"/>
    <property type="match status" value="1"/>
</dbReference>
<dbReference type="Gene3D" id="3.30.559.10">
    <property type="entry name" value="Chloramphenicol acetyltransferase-like domain"/>
    <property type="match status" value="1"/>
</dbReference>
<evidence type="ECO:0000313" key="2">
    <source>
        <dbReference type="EMBL" id="REC52995.1"/>
    </source>
</evidence>
<evidence type="ECO:0000256" key="1">
    <source>
        <dbReference type="PIRSR" id="PIRSR000440-1"/>
    </source>
</evidence>
<name>A0A3D9BHJ8_9FLAO</name>